<dbReference type="InterPro" id="IPR000847">
    <property type="entry name" value="LysR_HTH_N"/>
</dbReference>
<gene>
    <name evidence="6" type="ORF">OCV63_09760</name>
</gene>
<evidence type="ECO:0000256" key="4">
    <source>
        <dbReference type="ARBA" id="ARBA00023163"/>
    </source>
</evidence>
<sequence>MTIAKLQQFLAVCQFQSVSRAAEFLHISQPSVSGTIRDLESEFQINLFRHEGRRLVLTAEGSFLRERAQQLIRQFDELSWQMEDLGNQKNRFRIGIPPMAGTVFFPQLYKAFQAAYPEITLSITECGSLHAEKLLEQGELDLAMATLPAAPSPEFSCQKLARTQLVLCVSPSHRLARAKAIDVTMLEGEPLVLFGTDTAPSNAVLSLFAEQQLRPNVLLYSSQLSMIKQFISDGTAAAFLMDALARQEPDLVAVPFSEPIYFDTVLLWKRDQYLYNDVEHFLRFAKKFKFQGIIEKNMRFH</sequence>
<evidence type="ECO:0000313" key="6">
    <source>
        <dbReference type="EMBL" id="MCU6697184.1"/>
    </source>
</evidence>
<dbReference type="Pfam" id="PF03466">
    <property type="entry name" value="LysR_substrate"/>
    <property type="match status" value="1"/>
</dbReference>
<dbReference type="InterPro" id="IPR036388">
    <property type="entry name" value="WH-like_DNA-bd_sf"/>
</dbReference>
<keyword evidence="3" id="KW-0238">DNA-binding</keyword>
<dbReference type="CDD" id="cd05466">
    <property type="entry name" value="PBP2_LTTR_substrate"/>
    <property type="match status" value="1"/>
</dbReference>
<accession>A0ABT2RXX8</accession>
<dbReference type="PRINTS" id="PR00039">
    <property type="entry name" value="HTHLYSR"/>
</dbReference>
<dbReference type="Proteomes" id="UP001652461">
    <property type="component" value="Unassembled WGS sequence"/>
</dbReference>
<dbReference type="SUPFAM" id="SSF53850">
    <property type="entry name" value="Periplasmic binding protein-like II"/>
    <property type="match status" value="1"/>
</dbReference>
<evidence type="ECO:0000259" key="5">
    <source>
        <dbReference type="PROSITE" id="PS50931"/>
    </source>
</evidence>
<dbReference type="PANTHER" id="PTHR30346:SF28">
    <property type="entry name" value="HTH-TYPE TRANSCRIPTIONAL REGULATOR CYNR"/>
    <property type="match status" value="1"/>
</dbReference>
<keyword evidence="7" id="KW-1185">Reference proteome</keyword>
<reference evidence="6 7" key="1">
    <citation type="journal article" date="2021" name="ISME Commun">
        <title>Automated analysis of genomic sequences facilitates high-throughput and comprehensive description of bacteria.</title>
        <authorList>
            <person name="Hitch T.C.A."/>
        </authorList>
    </citation>
    <scope>NUCLEOTIDE SEQUENCE [LARGE SCALE GENOMIC DNA]</scope>
    <source>
        <strain evidence="6 7">Sanger_04</strain>
    </source>
</reference>
<dbReference type="Gene3D" id="1.10.10.10">
    <property type="entry name" value="Winged helix-like DNA-binding domain superfamily/Winged helix DNA-binding domain"/>
    <property type="match status" value="1"/>
</dbReference>
<dbReference type="EMBL" id="JAOQKC010000011">
    <property type="protein sequence ID" value="MCU6697184.1"/>
    <property type="molecule type" value="Genomic_DNA"/>
</dbReference>
<evidence type="ECO:0000313" key="7">
    <source>
        <dbReference type="Proteomes" id="UP001652461"/>
    </source>
</evidence>
<keyword evidence="4" id="KW-0804">Transcription</keyword>
<dbReference type="RefSeq" id="WP_158363639.1">
    <property type="nucleotide sequence ID" value="NZ_JAOQKC010000011.1"/>
</dbReference>
<dbReference type="Gene3D" id="3.40.190.290">
    <property type="match status" value="1"/>
</dbReference>
<name>A0ABT2RXX8_9FIRM</name>
<dbReference type="Pfam" id="PF00126">
    <property type="entry name" value="HTH_1"/>
    <property type="match status" value="1"/>
</dbReference>
<protein>
    <submittedName>
        <fullName evidence="6">LysR family transcriptional regulator</fullName>
    </submittedName>
</protein>
<dbReference type="PANTHER" id="PTHR30346">
    <property type="entry name" value="TRANSCRIPTIONAL DUAL REGULATOR HCAR-RELATED"/>
    <property type="match status" value="1"/>
</dbReference>
<keyword evidence="2" id="KW-0805">Transcription regulation</keyword>
<proteinExistence type="inferred from homology"/>
<dbReference type="SUPFAM" id="SSF46785">
    <property type="entry name" value="Winged helix' DNA-binding domain"/>
    <property type="match status" value="1"/>
</dbReference>
<evidence type="ECO:0000256" key="2">
    <source>
        <dbReference type="ARBA" id="ARBA00023015"/>
    </source>
</evidence>
<dbReference type="InterPro" id="IPR036390">
    <property type="entry name" value="WH_DNA-bd_sf"/>
</dbReference>
<comment type="caution">
    <text evidence="6">The sequence shown here is derived from an EMBL/GenBank/DDBJ whole genome shotgun (WGS) entry which is preliminary data.</text>
</comment>
<evidence type="ECO:0000256" key="3">
    <source>
        <dbReference type="ARBA" id="ARBA00023125"/>
    </source>
</evidence>
<organism evidence="6 7">
    <name type="scientific">Laedolimicola ammoniilytica</name>
    <dbReference type="NCBI Taxonomy" id="2981771"/>
    <lineage>
        <taxon>Bacteria</taxon>
        <taxon>Bacillati</taxon>
        <taxon>Bacillota</taxon>
        <taxon>Clostridia</taxon>
        <taxon>Lachnospirales</taxon>
        <taxon>Lachnospiraceae</taxon>
        <taxon>Laedolimicola</taxon>
    </lineage>
</organism>
<comment type="similarity">
    <text evidence="1">Belongs to the LysR transcriptional regulatory family.</text>
</comment>
<dbReference type="InterPro" id="IPR005119">
    <property type="entry name" value="LysR_subst-bd"/>
</dbReference>
<evidence type="ECO:0000256" key="1">
    <source>
        <dbReference type="ARBA" id="ARBA00009437"/>
    </source>
</evidence>
<dbReference type="PROSITE" id="PS50931">
    <property type="entry name" value="HTH_LYSR"/>
    <property type="match status" value="1"/>
</dbReference>
<feature type="domain" description="HTH lysR-type" evidence="5">
    <location>
        <begin position="1"/>
        <end position="58"/>
    </location>
</feature>